<comment type="caution">
    <text evidence="8">The sequence shown here is derived from an EMBL/GenBank/DDBJ whole genome shotgun (WGS) entry which is preliminary data.</text>
</comment>
<feature type="domain" description="Radical SAM core" evidence="7">
    <location>
        <begin position="13"/>
        <end position="226"/>
    </location>
</feature>
<dbReference type="AlphaFoldDB" id="W4VAE7"/>
<sequence length="229" mass="25236">MRIAGIHKNSFVDFPGKLAVIVFTPGCNMNCFYCHNRTLISGSSEKFIDADEVSKLLIKRKGFIDGVVISGGEPTLQKGLEGFMEKIKSLGYAVKLDTNGTNPHAIENLIQKGLLDYIAMDVKAPFGKYNEVCCTKVDIESIKKSIEIIKSSKIDYEFRTTVAPGLEMNDIFEIAKGIAGARLYVLQKYRDMDGKGTKDTHNPQFLLDAAARIKGIVQEVETRGAAFCA</sequence>
<keyword evidence="9" id="KW-1185">Reference proteome</keyword>
<dbReference type="Proteomes" id="UP000019109">
    <property type="component" value="Unassembled WGS sequence"/>
</dbReference>
<dbReference type="GO" id="GO:0051539">
    <property type="term" value="F:4 iron, 4 sulfur cluster binding"/>
    <property type="evidence" value="ECO:0007669"/>
    <property type="project" value="UniProtKB-KW"/>
</dbReference>
<gene>
    <name evidence="8" type="ORF">JCM21531_3993</name>
</gene>
<evidence type="ECO:0000256" key="4">
    <source>
        <dbReference type="ARBA" id="ARBA00022723"/>
    </source>
</evidence>
<keyword evidence="5" id="KW-0408">Iron</keyword>
<dbReference type="STRING" id="1294263.JCM21531_3993"/>
<dbReference type="Pfam" id="PF04055">
    <property type="entry name" value="Radical_SAM"/>
    <property type="match status" value="1"/>
</dbReference>
<comment type="cofactor">
    <cofactor evidence="1">
        <name>[4Fe-4S] cluster</name>
        <dbReference type="ChEBI" id="CHEBI:49883"/>
    </cofactor>
</comment>
<dbReference type="SFLD" id="SFLDS00029">
    <property type="entry name" value="Radical_SAM"/>
    <property type="match status" value="1"/>
</dbReference>
<evidence type="ECO:0000313" key="8">
    <source>
        <dbReference type="EMBL" id="GAE90385.1"/>
    </source>
</evidence>
<dbReference type="EMBL" id="BAVR01000068">
    <property type="protein sequence ID" value="GAE90385.1"/>
    <property type="molecule type" value="Genomic_DNA"/>
</dbReference>
<keyword evidence="2" id="KW-0004">4Fe-4S</keyword>
<proteinExistence type="predicted"/>
<dbReference type="InterPro" id="IPR013785">
    <property type="entry name" value="Aldolase_TIM"/>
</dbReference>
<dbReference type="InterPro" id="IPR034457">
    <property type="entry name" value="Organic_radical-activating"/>
</dbReference>
<dbReference type="InterPro" id="IPR058240">
    <property type="entry name" value="rSAM_sf"/>
</dbReference>
<keyword evidence="6" id="KW-0411">Iron-sulfur</keyword>
<keyword evidence="3" id="KW-0949">S-adenosyl-L-methionine</keyword>
<evidence type="ECO:0000256" key="2">
    <source>
        <dbReference type="ARBA" id="ARBA00022485"/>
    </source>
</evidence>
<dbReference type="InterPro" id="IPR012840">
    <property type="entry name" value="NrdG2"/>
</dbReference>
<dbReference type="RefSeq" id="WP_038290964.1">
    <property type="nucleotide sequence ID" value="NZ_BAVR01000068.1"/>
</dbReference>
<dbReference type="PANTHER" id="PTHR30352">
    <property type="entry name" value="PYRUVATE FORMATE-LYASE-ACTIVATING ENZYME"/>
    <property type="match status" value="1"/>
</dbReference>
<dbReference type="CDD" id="cd01335">
    <property type="entry name" value="Radical_SAM"/>
    <property type="match status" value="1"/>
</dbReference>
<name>W4VAE7_9FIRM</name>
<keyword evidence="4" id="KW-0479">Metal-binding</keyword>
<evidence type="ECO:0000259" key="7">
    <source>
        <dbReference type="PROSITE" id="PS51918"/>
    </source>
</evidence>
<evidence type="ECO:0000313" key="9">
    <source>
        <dbReference type="Proteomes" id="UP000019109"/>
    </source>
</evidence>
<dbReference type="SUPFAM" id="SSF102114">
    <property type="entry name" value="Radical SAM enzymes"/>
    <property type="match status" value="1"/>
</dbReference>
<dbReference type="SFLD" id="SFLDG01067">
    <property type="entry name" value="SPASM/twitch_domain_containing"/>
    <property type="match status" value="1"/>
</dbReference>
<evidence type="ECO:0000256" key="6">
    <source>
        <dbReference type="ARBA" id="ARBA00023014"/>
    </source>
</evidence>
<dbReference type="OrthoDB" id="9782387at2"/>
<dbReference type="InterPro" id="IPR007197">
    <property type="entry name" value="rSAM"/>
</dbReference>
<dbReference type="GO" id="GO:0003824">
    <property type="term" value="F:catalytic activity"/>
    <property type="evidence" value="ECO:0007669"/>
    <property type="project" value="InterPro"/>
</dbReference>
<organism evidence="8 9">
    <name type="scientific">Acetivibrio straminisolvens JCM 21531</name>
    <dbReference type="NCBI Taxonomy" id="1294263"/>
    <lineage>
        <taxon>Bacteria</taxon>
        <taxon>Bacillati</taxon>
        <taxon>Bacillota</taxon>
        <taxon>Clostridia</taxon>
        <taxon>Eubacteriales</taxon>
        <taxon>Oscillospiraceae</taxon>
        <taxon>Acetivibrio</taxon>
    </lineage>
</organism>
<dbReference type="GO" id="GO:0046872">
    <property type="term" value="F:metal ion binding"/>
    <property type="evidence" value="ECO:0007669"/>
    <property type="project" value="UniProtKB-KW"/>
</dbReference>
<protein>
    <submittedName>
        <fullName evidence="8">Ribonucleotide reductase</fullName>
    </submittedName>
</protein>
<dbReference type="SFLD" id="SFLDG01094">
    <property type="entry name" value="Uncharacterised_Radical_SAM_Su"/>
    <property type="match status" value="1"/>
</dbReference>
<dbReference type="Gene3D" id="3.20.20.70">
    <property type="entry name" value="Aldolase class I"/>
    <property type="match status" value="1"/>
</dbReference>
<dbReference type="PANTHER" id="PTHR30352:SF13">
    <property type="entry name" value="GLYCYL-RADICAL ENZYME ACTIVATING ENZYME YJJW-RELATED"/>
    <property type="match status" value="1"/>
</dbReference>
<reference evidence="8" key="1">
    <citation type="journal article" date="2014" name="Genome Announc.">
        <title>Draft Genome Sequence of Clostridium straminisolvens Strain JCM 21531T, Isolated from a Cellulose-Degrading Bacterial Community.</title>
        <authorList>
            <person name="Yuki M."/>
            <person name="Oshima K."/>
            <person name="Suda W."/>
            <person name="Sakamoto M."/>
            <person name="Kitamura K."/>
            <person name="Iida T."/>
            <person name="Hattori M."/>
            <person name="Ohkuma M."/>
        </authorList>
    </citation>
    <scope>NUCLEOTIDE SEQUENCE [LARGE SCALE GENOMIC DNA]</scope>
    <source>
        <strain evidence="8">JCM 21531</strain>
    </source>
</reference>
<accession>W4VAE7</accession>
<evidence type="ECO:0000256" key="1">
    <source>
        <dbReference type="ARBA" id="ARBA00001966"/>
    </source>
</evidence>
<dbReference type="PROSITE" id="PS51918">
    <property type="entry name" value="RADICAL_SAM"/>
    <property type="match status" value="1"/>
</dbReference>
<evidence type="ECO:0000256" key="3">
    <source>
        <dbReference type="ARBA" id="ARBA00022691"/>
    </source>
</evidence>
<dbReference type="NCBIfam" id="TIGR02495">
    <property type="entry name" value="NrdG2"/>
    <property type="match status" value="1"/>
</dbReference>
<evidence type="ECO:0000256" key="5">
    <source>
        <dbReference type="ARBA" id="ARBA00023004"/>
    </source>
</evidence>